<dbReference type="AlphaFoldDB" id="A0A414J274"/>
<dbReference type="Pfam" id="PF19537">
    <property type="entry name" value="DUF6061"/>
    <property type="match status" value="1"/>
</dbReference>
<reference evidence="1 2" key="1">
    <citation type="submission" date="2018-08" db="EMBL/GenBank/DDBJ databases">
        <title>A genome reference for cultivated species of the human gut microbiota.</title>
        <authorList>
            <person name="Zou Y."/>
            <person name="Xue W."/>
            <person name="Luo G."/>
        </authorList>
    </citation>
    <scope>NUCLEOTIDE SEQUENCE [LARGE SCALE GENOMIC DNA]</scope>
    <source>
        <strain evidence="1 2">AM28-23</strain>
    </source>
</reference>
<dbReference type="Proteomes" id="UP000283745">
    <property type="component" value="Unassembled WGS sequence"/>
</dbReference>
<dbReference type="EMBL" id="QSKF01000012">
    <property type="protein sequence ID" value="RHE38156.1"/>
    <property type="molecule type" value="Genomic_DNA"/>
</dbReference>
<comment type="caution">
    <text evidence="1">The sequence shown here is derived from an EMBL/GenBank/DDBJ whole genome shotgun (WGS) entry which is preliminary data.</text>
</comment>
<name>A0A414J274_9FIRM</name>
<evidence type="ECO:0000313" key="2">
    <source>
        <dbReference type="Proteomes" id="UP000283745"/>
    </source>
</evidence>
<organism evidence="1 2">
    <name type="scientific">Blautia obeum</name>
    <dbReference type="NCBI Taxonomy" id="40520"/>
    <lineage>
        <taxon>Bacteria</taxon>
        <taxon>Bacillati</taxon>
        <taxon>Bacillota</taxon>
        <taxon>Clostridia</taxon>
        <taxon>Lachnospirales</taxon>
        <taxon>Lachnospiraceae</taxon>
        <taxon>Blautia</taxon>
    </lineage>
</organism>
<accession>A0A414J274</accession>
<evidence type="ECO:0000313" key="1">
    <source>
        <dbReference type="EMBL" id="RHE38156.1"/>
    </source>
</evidence>
<proteinExistence type="predicted"/>
<gene>
    <name evidence="1" type="ORF">DW740_13820</name>
</gene>
<sequence length="85" mass="10037">MRTIFAEYNPGRNSIDVYISAGYMLRIDRWKAEKNLRTTPGSDCALNTLAIDEPLEYARLYLDGNLQMWGRCRRFLDIIVMFKKR</sequence>
<dbReference type="InterPro" id="IPR045705">
    <property type="entry name" value="DUF6061"/>
</dbReference>
<protein>
    <submittedName>
        <fullName evidence="1">Toxin-antitoxin system protein</fullName>
    </submittedName>
</protein>